<dbReference type="PANTHER" id="PTHR36304:SF4">
    <property type="entry name" value="DUF4388 DOMAIN-CONTAINING PROTEIN"/>
    <property type="match status" value="1"/>
</dbReference>
<dbReference type="RefSeq" id="WP_119089156.1">
    <property type="nucleotide sequence ID" value="NZ_QXIS01000028.1"/>
</dbReference>
<comment type="caution">
    <text evidence="2">The sequence shown here is derived from an EMBL/GenBank/DDBJ whole genome shotgun (WGS) entry which is preliminary data.</text>
</comment>
<dbReference type="AlphaFoldDB" id="A0A398CXI2"/>
<keyword evidence="3" id="KW-1185">Reference proteome</keyword>
<dbReference type="OrthoDB" id="525404at2"/>
<evidence type="ECO:0000259" key="1">
    <source>
        <dbReference type="Pfam" id="PF14332"/>
    </source>
</evidence>
<proteinExistence type="predicted"/>
<name>A0A398CXI2_9BACT</name>
<organism evidence="2 3">
    <name type="scientific">Candidatus Cryosericum terrychapinii</name>
    <dbReference type="NCBI Taxonomy" id="2290919"/>
    <lineage>
        <taxon>Bacteria</taxon>
        <taxon>Pseudomonadati</taxon>
        <taxon>Caldisericota/Cryosericota group</taxon>
        <taxon>Candidatus Cryosericota</taxon>
        <taxon>Candidatus Cryosericia</taxon>
        <taxon>Candidatus Cryosericales</taxon>
        <taxon>Candidatus Cryosericaceae</taxon>
        <taxon>Candidatus Cryosericum</taxon>
    </lineage>
</organism>
<dbReference type="InterPro" id="IPR025497">
    <property type="entry name" value="PatA-like_N"/>
</dbReference>
<evidence type="ECO:0000313" key="3">
    <source>
        <dbReference type="Proteomes" id="UP000266328"/>
    </source>
</evidence>
<sequence>MIEGKFGNCQVDEVLQTIVQGKGTGRLNLAGTSIFGGRVQATFYIEDSRIVHFEVGAGTAYSSLVDLFSLREGDFSFASGETAKTRDQSVLIADIVLQVTAALDEWNSMRQRLGSLDAVYALRADGATKDLTLTREQWWVMASLDGKTSMREIARKTGKGSVVVSKVLYGFMEAGLAAEVEAPAVPQDAEREQSQRRGFFGLWSRK</sequence>
<reference evidence="2 3" key="1">
    <citation type="submission" date="2018-09" db="EMBL/GenBank/DDBJ databases">
        <title>Discovery and Ecogenomic Context for Candidatus Cryosericales, a Global Caldiserica Order Active in Thawing Permafrost.</title>
        <authorList>
            <person name="Martinez M.A."/>
            <person name="Woodcroft B.J."/>
            <person name="Ignacio Espinoza J.C."/>
            <person name="Zayed A."/>
            <person name="Singleton C.M."/>
            <person name="Boyd J."/>
            <person name="Li Y.-F."/>
            <person name="Purvine S."/>
            <person name="Maughan H."/>
            <person name="Hodgkins S.B."/>
            <person name="Anderson D."/>
            <person name="Sederholm M."/>
            <person name="Temperton B."/>
            <person name="Saleska S.R."/>
            <person name="Tyson G.W."/>
            <person name="Rich V.I."/>
        </authorList>
    </citation>
    <scope>NUCLEOTIDE SEQUENCE [LARGE SCALE GENOMIC DNA]</scope>
    <source>
        <strain evidence="2 3">SMC7</strain>
    </source>
</reference>
<accession>A0A398CXI2</accession>
<evidence type="ECO:0000313" key="2">
    <source>
        <dbReference type="EMBL" id="RIE05999.1"/>
    </source>
</evidence>
<protein>
    <submittedName>
        <fullName evidence="2">DUF4388 domain-containing protein</fullName>
    </submittedName>
</protein>
<dbReference type="Proteomes" id="UP000266328">
    <property type="component" value="Unassembled WGS sequence"/>
</dbReference>
<gene>
    <name evidence="2" type="ORF">SMC7_04505</name>
</gene>
<dbReference type="Pfam" id="PF14332">
    <property type="entry name" value="DUF4388"/>
    <property type="match status" value="1"/>
</dbReference>
<dbReference type="EMBL" id="QXIS01000028">
    <property type="protein sequence ID" value="RIE05999.1"/>
    <property type="molecule type" value="Genomic_DNA"/>
</dbReference>
<dbReference type="PANTHER" id="PTHR36304">
    <property type="entry name" value="DOMAIN GTPASE-ACTIVATING PROTEIN, PUTATIVE-RELATED-RELATED"/>
    <property type="match status" value="1"/>
</dbReference>
<feature type="domain" description="PatA-like N-terminal" evidence="1">
    <location>
        <begin position="3"/>
        <end position="107"/>
    </location>
</feature>